<accession>A0A510JFM3</accession>
<name>A0A510JFM3_9FUSO</name>
<proteinExistence type="predicted"/>
<evidence type="ECO:0000313" key="2">
    <source>
        <dbReference type="Proteomes" id="UP000321892"/>
    </source>
</evidence>
<dbReference type="AlphaFoldDB" id="A0A510JFM3"/>
<dbReference type="KEGG" id="lhf:JCM16775_0744"/>
<keyword evidence="2" id="KW-1185">Reference proteome</keyword>
<organism evidence="1 2">
    <name type="scientific">Leptotrichia hofstadii</name>
    <dbReference type="NCBI Taxonomy" id="157688"/>
    <lineage>
        <taxon>Bacteria</taxon>
        <taxon>Fusobacteriati</taxon>
        <taxon>Fusobacteriota</taxon>
        <taxon>Fusobacteriia</taxon>
        <taxon>Fusobacteriales</taxon>
        <taxon>Leptotrichiaceae</taxon>
        <taxon>Leptotrichia</taxon>
    </lineage>
</organism>
<dbReference type="RefSeq" id="WP_026745686.1">
    <property type="nucleotide sequence ID" value="NZ_AP019823.1"/>
</dbReference>
<protein>
    <submittedName>
        <fullName evidence="1">Uncharacterized protein</fullName>
    </submittedName>
</protein>
<dbReference type="EMBL" id="AP019823">
    <property type="protein sequence ID" value="BBM38037.1"/>
    <property type="molecule type" value="Genomic_DNA"/>
</dbReference>
<gene>
    <name evidence="1" type="ORF">JCM16775_0744</name>
</gene>
<evidence type="ECO:0000313" key="1">
    <source>
        <dbReference type="EMBL" id="BBM38037.1"/>
    </source>
</evidence>
<reference evidence="1 2" key="1">
    <citation type="submission" date="2019-07" db="EMBL/GenBank/DDBJ databases">
        <title>Complete Genome Sequence of Leptotrichia hofstadii Strain JCM16775.</title>
        <authorList>
            <person name="Watanabe S."/>
            <person name="Cui L."/>
        </authorList>
    </citation>
    <scope>NUCLEOTIDE SEQUENCE [LARGE SCALE GENOMIC DNA]</scope>
    <source>
        <strain evidence="1 2">JCM16775</strain>
    </source>
</reference>
<dbReference type="Proteomes" id="UP000321892">
    <property type="component" value="Chromosome"/>
</dbReference>
<sequence>MLSNSKKISKIDDSSKKFIMDCLGNNNTYGFDIDSIYFVDGQWYLFEYLKCENEYMNPHTSNPKYYPWNYKKFLSLYKIKNELNGKLFLINYSDRESDRDLVKVMEVIGIKEDLINNYIKSTTKPKQLEYLIIKEKNTTRKEFGLWLRKLNDKAGETGIV</sequence>